<dbReference type="AlphaFoldDB" id="A0A810CT67"/>
<evidence type="ECO:0000313" key="3">
    <source>
        <dbReference type="EMBL" id="BCE92276.1"/>
    </source>
</evidence>
<proteinExistence type="predicted"/>
<dbReference type="EMBL" id="AP023091">
    <property type="protein sequence ID" value="BCE22497.1"/>
    <property type="molecule type" value="Genomic_DNA"/>
</dbReference>
<evidence type="ECO:0000313" key="2">
    <source>
        <dbReference type="EMBL" id="BCE48761.1"/>
    </source>
</evidence>
<dbReference type="InterPro" id="IPR054228">
    <property type="entry name" value="DUF6953"/>
</dbReference>
<protein>
    <submittedName>
        <fullName evidence="3">Uncharacterized protein</fullName>
    </submittedName>
</protein>
<accession>A0A810CT67</accession>
<dbReference type="EMBL" id="AP023094">
    <property type="protein sequence ID" value="BCE48761.1"/>
    <property type="molecule type" value="Genomic_DNA"/>
</dbReference>
<evidence type="ECO:0000313" key="1">
    <source>
        <dbReference type="EMBL" id="BCE22497.1"/>
    </source>
</evidence>
<sequence length="87" mass="10048">MIAADKVAAFMEAEFRSEGILYQDTIVDEIHERFGPDSTRENDRGNLGIHPDVLKAFRALTPDAVWDRNERCWRLRDQSDAPGRMQE</sequence>
<dbReference type="EMBL" id="AP023099">
    <property type="protein sequence ID" value="BCE92276.1"/>
    <property type="molecule type" value="Genomic_DNA"/>
</dbReference>
<reference evidence="1" key="1">
    <citation type="submission" date="2020-05" db="EMBL/GenBank/DDBJ databases">
        <title>Complete genome sequence of Bradyrhizobium diazoefficiens XF1 isolated from soybean nodule.</title>
        <authorList>
            <person name="Noda R."/>
            <person name="Kakizaki K."/>
            <person name="Minamisawa K."/>
        </authorList>
    </citation>
    <scope>NUCLEOTIDE SEQUENCE</scope>
    <source>
        <strain evidence="1">XF1</strain>
    </source>
</reference>
<dbReference type="Pfam" id="PF22266">
    <property type="entry name" value="DUF6953"/>
    <property type="match status" value="1"/>
</dbReference>
<organism evidence="3">
    <name type="scientific">Bradyrhizobium diazoefficiens</name>
    <dbReference type="NCBI Taxonomy" id="1355477"/>
    <lineage>
        <taxon>Bacteria</taxon>
        <taxon>Pseudomonadati</taxon>
        <taxon>Pseudomonadota</taxon>
        <taxon>Alphaproteobacteria</taxon>
        <taxon>Hyphomicrobiales</taxon>
        <taxon>Nitrobacteraceae</taxon>
        <taxon>Bradyrhizobium</taxon>
    </lineage>
</organism>
<gene>
    <name evidence="3" type="ORF">XF10B_50740</name>
    <name evidence="1" type="ORF">XF1B_51780</name>
    <name evidence="2" type="ORF">XF4B_51100</name>
</gene>
<name>A0A810CT67_9BRAD</name>
<reference evidence="3" key="2">
    <citation type="submission" date="2020-05" db="EMBL/GenBank/DDBJ databases">
        <title>Complete genome sequence of Bradyrhizobium diazoefficiens XF10 isolated from soybean nodule.</title>
        <authorList>
            <person name="Noda R."/>
            <person name="Kakizaki K."/>
            <person name="Minamisawa K."/>
        </authorList>
    </citation>
    <scope>NUCLEOTIDE SEQUENCE</scope>
    <source>
        <strain evidence="3">XF10</strain>
    </source>
</reference>
<reference evidence="2" key="3">
    <citation type="submission" date="2020-05" db="EMBL/GenBank/DDBJ databases">
        <title>Complete genome sequence of Bradyrhizobium diazoefficiens XF4 isolated from soybean nodule.</title>
        <authorList>
            <person name="Noda R."/>
            <person name="Kakizaki K."/>
            <person name="Minamisawa K."/>
        </authorList>
    </citation>
    <scope>NUCLEOTIDE SEQUENCE</scope>
    <source>
        <strain evidence="2">XF4</strain>
    </source>
</reference>